<dbReference type="Pfam" id="PF06524">
    <property type="entry name" value="NOA36"/>
    <property type="match status" value="1"/>
</dbReference>
<name>A0AA38IKZ3_9CUCU</name>
<dbReference type="EMBL" id="JALNTZ010000004">
    <property type="protein sequence ID" value="KAJ3655439.1"/>
    <property type="molecule type" value="Genomic_DNA"/>
</dbReference>
<dbReference type="AlphaFoldDB" id="A0AA38IKZ3"/>
<comment type="similarity">
    <text evidence="2">Belongs to the NOA36 family.</text>
</comment>
<reference evidence="9" key="1">
    <citation type="journal article" date="2023" name="G3 (Bethesda)">
        <title>Whole genome assemblies of Zophobas morio and Tenebrio molitor.</title>
        <authorList>
            <person name="Kaur S."/>
            <person name="Stinson S.A."/>
            <person name="diCenzo G.C."/>
        </authorList>
    </citation>
    <scope>NUCLEOTIDE SEQUENCE</scope>
    <source>
        <strain evidence="9">QUZm001</strain>
    </source>
</reference>
<comment type="caution">
    <text evidence="9">The sequence shown here is derived from an EMBL/GenBank/DDBJ whole genome shotgun (WGS) entry which is preliminary data.</text>
</comment>
<evidence type="ECO:0000256" key="8">
    <source>
        <dbReference type="SAM" id="MobiDB-lite"/>
    </source>
</evidence>
<organism evidence="9 10">
    <name type="scientific">Zophobas morio</name>
    <dbReference type="NCBI Taxonomy" id="2755281"/>
    <lineage>
        <taxon>Eukaryota</taxon>
        <taxon>Metazoa</taxon>
        <taxon>Ecdysozoa</taxon>
        <taxon>Arthropoda</taxon>
        <taxon>Hexapoda</taxon>
        <taxon>Insecta</taxon>
        <taxon>Pterygota</taxon>
        <taxon>Neoptera</taxon>
        <taxon>Endopterygota</taxon>
        <taxon>Coleoptera</taxon>
        <taxon>Polyphaga</taxon>
        <taxon>Cucujiformia</taxon>
        <taxon>Tenebrionidae</taxon>
        <taxon>Zophobas</taxon>
    </lineage>
</organism>
<dbReference type="InterPro" id="IPR010531">
    <property type="entry name" value="NOA36"/>
</dbReference>
<feature type="compositionally biased region" description="Acidic residues" evidence="8">
    <location>
        <begin position="261"/>
        <end position="295"/>
    </location>
</feature>
<dbReference type="PANTHER" id="PTHR13214:SF1">
    <property type="entry name" value="ZINC FINGER PROTEIN 330"/>
    <property type="match status" value="1"/>
</dbReference>
<comment type="subcellular location">
    <subcellularLocation>
        <location evidence="1">Nucleus</location>
        <location evidence="1">Nucleolus</location>
    </subcellularLocation>
</comment>
<evidence type="ECO:0000256" key="2">
    <source>
        <dbReference type="ARBA" id="ARBA00007212"/>
    </source>
</evidence>
<keyword evidence="7" id="KW-0539">Nucleus</keyword>
<keyword evidence="10" id="KW-1185">Reference proteome</keyword>
<keyword evidence="3" id="KW-0479">Metal-binding</keyword>
<dbReference type="GO" id="GO:0005730">
    <property type="term" value="C:nucleolus"/>
    <property type="evidence" value="ECO:0007669"/>
    <property type="project" value="UniProtKB-SubCell"/>
</dbReference>
<evidence type="ECO:0008006" key="11">
    <source>
        <dbReference type="Google" id="ProtNLM"/>
    </source>
</evidence>
<evidence type="ECO:0000256" key="4">
    <source>
        <dbReference type="ARBA" id="ARBA00022737"/>
    </source>
</evidence>
<gene>
    <name evidence="9" type="ORF">Zmor_014571</name>
</gene>
<evidence type="ECO:0000256" key="7">
    <source>
        <dbReference type="ARBA" id="ARBA00023242"/>
    </source>
</evidence>
<evidence type="ECO:0000256" key="3">
    <source>
        <dbReference type="ARBA" id="ARBA00022723"/>
    </source>
</evidence>
<evidence type="ECO:0000256" key="5">
    <source>
        <dbReference type="ARBA" id="ARBA00022771"/>
    </source>
</evidence>
<dbReference type="PANTHER" id="PTHR13214">
    <property type="entry name" value="ZINC FINGER PROTEIN 330"/>
    <property type="match status" value="1"/>
</dbReference>
<keyword evidence="5" id="KW-0863">Zinc-finger</keyword>
<sequence length="295" mass="33683">MPKKKTGQRKKAEKQKLRQKEIRTAKDNVALAQHPCNVCMECEKCHRKQKSRAFCYFCQSVQRLPVCAQCGKVKCMLKTGDCVVKHPGVFTTGIGMVGAICDFCEAWICHGRKCLQTHACTCPLQDAVCIECQRGVWDHGGRLFKCSFCDSFLCEDDQFEHQASCQVLESENYKCQSCNKLGQYSCLRCKTCYCEDHVRRKGFKYEKNKAIPCPKCGYDTSQTKDLSMSTRSHKFGRQGQATYYDDDDESYKEGGGYGYYEAEESDEDDDDEDDEDDEESEEVSEEESGNENDEK</sequence>
<protein>
    <recommendedName>
        <fullName evidence="11">Zinc finger protein 330 homolog</fullName>
    </recommendedName>
</protein>
<proteinExistence type="inferred from homology"/>
<dbReference type="GO" id="GO:0008270">
    <property type="term" value="F:zinc ion binding"/>
    <property type="evidence" value="ECO:0007669"/>
    <property type="project" value="UniProtKB-KW"/>
</dbReference>
<feature type="region of interest" description="Disordered" evidence="8">
    <location>
        <begin position="227"/>
        <end position="295"/>
    </location>
</feature>
<evidence type="ECO:0000256" key="1">
    <source>
        <dbReference type="ARBA" id="ARBA00004604"/>
    </source>
</evidence>
<keyword evidence="4" id="KW-0677">Repeat</keyword>
<accession>A0AA38IKZ3</accession>
<dbReference type="Proteomes" id="UP001168821">
    <property type="component" value="Unassembled WGS sequence"/>
</dbReference>
<evidence type="ECO:0000313" key="9">
    <source>
        <dbReference type="EMBL" id="KAJ3655439.1"/>
    </source>
</evidence>
<keyword evidence="6" id="KW-0862">Zinc</keyword>
<evidence type="ECO:0000313" key="10">
    <source>
        <dbReference type="Proteomes" id="UP001168821"/>
    </source>
</evidence>
<evidence type="ECO:0000256" key="6">
    <source>
        <dbReference type="ARBA" id="ARBA00022833"/>
    </source>
</evidence>